<name>A0ABT6R4A8_9BACL</name>
<sequence length="661" mass="73825">MGLGQQVSPERERRFFRFVPYLLIVALLFVIAVDHPVIAAIGAVLTMGLFALHILEERRGRKSWESYVAGISIQVEDTGQDALTNMPIGILLYDEETRVTWFNDPMREIFDDLAMGQVLTDLDSLFVEMIAVDEDQATLEIGESVYRVFSNSENRTFYLFDMTEEAQVEQQLVDNQTVIGVIYLDNYDEMTQGIEDQLRSELNSRVTQLLNHWAADHGTYIKRTASDRYFIVTTEENLRVLERSKFTILDTVREETSQRGVQLTLSIGIGCGSDPIPALGLMAQSSLDLALGRGGDQVVIKRDGKVRFYGGKTNPTEKRTRVRARVIANSLRDLMQESSRILIMGHRNPDMDSLGSSIGILKLAEMNEKEAHIVLPEAEIGQGIRRMMHEISQEPKLATRFVNAFQADQLIDDQALLIIVDTHKPSLVVVPALLERFERMVVIDHHRRGEDFIEEPVLVYLEPYASSTSELVTELIEYQPTNEKLAMLEATALLAGIIVDTKGFTLRTGSRTFDAASYLRSQGADTVLVQEFLSQDLETYVEQSHILERTEVYTAGMAIATAEPGVIHDQVLIAQTADQLLSLQGIRAAFVIAELQDGRTAISARSLGEVNVQLIMETLGGGGHLTNAATQMTESVLTVAIELRKAIDHYLADETKGEETE</sequence>
<comment type="similarity">
    <text evidence="6">Belongs to the GdpP/PdeA phosphodiesterase family.</text>
</comment>
<dbReference type="InterPro" id="IPR003156">
    <property type="entry name" value="DHHA1_dom"/>
</dbReference>
<protein>
    <recommendedName>
        <fullName evidence="6">Cyclic-di-AMP phosphodiesterase</fullName>
        <ecNumber evidence="6">3.1.4.-</ecNumber>
    </recommendedName>
</protein>
<dbReference type="PANTHER" id="PTHR47618">
    <property type="entry name" value="BIFUNCTIONAL OLIGORIBONUCLEASE AND PAP PHOSPHATASE NRNA"/>
    <property type="match status" value="1"/>
</dbReference>
<keyword evidence="5 6" id="KW-0472">Membrane</keyword>
<keyword evidence="2 6" id="KW-1003">Cell membrane</keyword>
<dbReference type="Pfam" id="PF24898">
    <property type="entry name" value="GGDEF_GdpP"/>
    <property type="match status" value="1"/>
</dbReference>
<dbReference type="Gene3D" id="3.30.450.20">
    <property type="entry name" value="PAS domain"/>
    <property type="match status" value="1"/>
</dbReference>
<dbReference type="PIRSF" id="PIRSF026583">
    <property type="entry name" value="YybT"/>
    <property type="match status" value="1"/>
</dbReference>
<comment type="caution">
    <text evidence="8">The sequence shown here is derived from an EMBL/GenBank/DDBJ whole genome shotgun (WGS) entry which is preliminary data.</text>
</comment>
<dbReference type="RefSeq" id="WP_014971734.1">
    <property type="nucleotide sequence ID" value="NZ_JANJYY010000033.1"/>
</dbReference>
<evidence type="ECO:0000256" key="1">
    <source>
        <dbReference type="ARBA" id="ARBA00004651"/>
    </source>
</evidence>
<keyword evidence="9" id="KW-1185">Reference proteome</keyword>
<evidence type="ECO:0000256" key="2">
    <source>
        <dbReference type="ARBA" id="ARBA00022475"/>
    </source>
</evidence>
<comment type="function">
    <text evidence="6">Has phosphodiesterase (PDE) activity against cyclic-di-AMP (c-di-AMP).</text>
</comment>
<dbReference type="Gene3D" id="3.90.1640.10">
    <property type="entry name" value="inorganic pyrophosphatase (n-terminal core)"/>
    <property type="match status" value="1"/>
</dbReference>
<dbReference type="EC" id="3.1.4.-" evidence="6"/>
<dbReference type="EMBL" id="JASBQV010000019">
    <property type="protein sequence ID" value="MDI3235660.1"/>
    <property type="molecule type" value="Genomic_DNA"/>
</dbReference>
<dbReference type="InterPro" id="IPR014528">
    <property type="entry name" value="GdpP/PdeA"/>
</dbReference>
<accession>A0ABT6R4A8</accession>
<dbReference type="InterPro" id="IPR000160">
    <property type="entry name" value="GGDEF_dom"/>
</dbReference>
<dbReference type="Proteomes" id="UP001243286">
    <property type="component" value="Unassembled WGS sequence"/>
</dbReference>
<keyword evidence="6" id="KW-0378">Hydrolase</keyword>
<evidence type="ECO:0000313" key="8">
    <source>
        <dbReference type="EMBL" id="MDI3235660.1"/>
    </source>
</evidence>
<evidence type="ECO:0000256" key="5">
    <source>
        <dbReference type="ARBA" id="ARBA00023136"/>
    </source>
</evidence>
<evidence type="ECO:0000256" key="6">
    <source>
        <dbReference type="PIRNR" id="PIRNR026583"/>
    </source>
</evidence>
<dbReference type="PANTHER" id="PTHR47618:SF2">
    <property type="entry name" value="CYCLIC-DI-AMP PHOSPHODIESTERASE GDPP"/>
    <property type="match status" value="1"/>
</dbReference>
<dbReference type="Pfam" id="PF01368">
    <property type="entry name" value="DHH"/>
    <property type="match status" value="1"/>
</dbReference>
<keyword evidence="3" id="KW-0812">Transmembrane</keyword>
<dbReference type="Pfam" id="PF02272">
    <property type="entry name" value="DHHA1"/>
    <property type="match status" value="1"/>
</dbReference>
<dbReference type="InterPro" id="IPR038763">
    <property type="entry name" value="DHH_sf"/>
</dbReference>
<feature type="domain" description="GGDEF" evidence="7">
    <location>
        <begin position="175"/>
        <end position="303"/>
    </location>
</feature>
<dbReference type="SMART" id="SM00267">
    <property type="entry name" value="GGDEF"/>
    <property type="match status" value="1"/>
</dbReference>
<dbReference type="Pfam" id="PF21370">
    <property type="entry name" value="PAS_GdpP"/>
    <property type="match status" value="1"/>
</dbReference>
<evidence type="ECO:0000256" key="3">
    <source>
        <dbReference type="ARBA" id="ARBA00022692"/>
    </source>
</evidence>
<dbReference type="InterPro" id="IPR001667">
    <property type="entry name" value="DDH_dom"/>
</dbReference>
<evidence type="ECO:0000256" key="4">
    <source>
        <dbReference type="ARBA" id="ARBA00022989"/>
    </source>
</evidence>
<organism evidence="8 9">
    <name type="scientific">Exiguobacterium antarcticum</name>
    <dbReference type="NCBI Taxonomy" id="132920"/>
    <lineage>
        <taxon>Bacteria</taxon>
        <taxon>Bacillati</taxon>
        <taxon>Bacillota</taxon>
        <taxon>Bacilli</taxon>
        <taxon>Bacillales</taxon>
        <taxon>Bacillales Family XII. Incertae Sedis</taxon>
        <taxon>Exiguobacterium</taxon>
    </lineage>
</organism>
<dbReference type="InterPro" id="IPR049553">
    <property type="entry name" value="GdpP-like_PAS"/>
</dbReference>
<reference evidence="8 9" key="1">
    <citation type="submission" date="2023-04" db="EMBL/GenBank/DDBJ databases">
        <title>Antarctic isolates genomes.</title>
        <authorList>
            <person name="Dimov S.G."/>
        </authorList>
    </citation>
    <scope>NUCLEOTIDE SEQUENCE [LARGE SCALE GENOMIC DNA]</scope>
    <source>
        <strain evidence="8 9">AL19</strain>
    </source>
</reference>
<proteinExistence type="inferred from homology"/>
<dbReference type="SUPFAM" id="SSF64182">
    <property type="entry name" value="DHH phosphoesterases"/>
    <property type="match status" value="1"/>
</dbReference>
<dbReference type="InterPro" id="IPR051319">
    <property type="entry name" value="Oligoribo/pAp-PDE_c-di-AMP_PDE"/>
</dbReference>
<comment type="catalytic activity">
    <reaction evidence="6">
        <text>3',3'-c-di-AMP + H2O = 5'-O-phosphonoadenylyl-(3'-&gt;5')-adenosine + H(+)</text>
        <dbReference type="Rhea" id="RHEA:54420"/>
        <dbReference type="ChEBI" id="CHEBI:15377"/>
        <dbReference type="ChEBI" id="CHEBI:15378"/>
        <dbReference type="ChEBI" id="CHEBI:71500"/>
        <dbReference type="ChEBI" id="CHEBI:138171"/>
    </reaction>
</comment>
<evidence type="ECO:0000313" key="9">
    <source>
        <dbReference type="Proteomes" id="UP001243286"/>
    </source>
</evidence>
<gene>
    <name evidence="8" type="ORF">QK289_11640</name>
</gene>
<dbReference type="PROSITE" id="PS50887">
    <property type="entry name" value="GGDEF"/>
    <property type="match status" value="1"/>
</dbReference>
<dbReference type="Gene3D" id="3.10.310.30">
    <property type="match status" value="1"/>
</dbReference>
<comment type="subcellular location">
    <subcellularLocation>
        <location evidence="1">Cell membrane</location>
        <topology evidence="1">Multi-pass membrane protein</topology>
    </subcellularLocation>
</comment>
<keyword evidence="4" id="KW-1133">Transmembrane helix</keyword>
<evidence type="ECO:0000259" key="7">
    <source>
        <dbReference type="PROSITE" id="PS50887"/>
    </source>
</evidence>